<feature type="region of interest" description="Disordered" evidence="6">
    <location>
        <begin position="130"/>
        <end position="203"/>
    </location>
</feature>
<keyword evidence="3" id="KW-0963">Cytoplasm</keyword>
<dbReference type="RefSeq" id="XP_017773133.1">
    <property type="nucleotide sequence ID" value="XM_017917644.1"/>
</dbReference>
<comment type="subcellular location">
    <subcellularLocation>
        <location evidence="1">Cell projection</location>
        <location evidence="1">Cilium</location>
    </subcellularLocation>
    <subcellularLocation>
        <location evidence="2">Cytoplasm</location>
        <location evidence="2">Cytoskeleton</location>
    </subcellularLocation>
</comment>
<keyword evidence="4" id="KW-0206">Cytoskeleton</keyword>
<evidence type="ECO:0000256" key="6">
    <source>
        <dbReference type="SAM" id="MobiDB-lite"/>
    </source>
</evidence>
<gene>
    <name evidence="9" type="primary">LOC108560192</name>
</gene>
<dbReference type="Proteomes" id="UP000695000">
    <property type="component" value="Unplaced"/>
</dbReference>
<dbReference type="PANTHER" id="PTHR21490">
    <property type="entry name" value="ENKURIN-RELATED"/>
    <property type="match status" value="1"/>
</dbReference>
<feature type="compositionally biased region" description="Basic and acidic residues" evidence="6">
    <location>
        <begin position="160"/>
        <end position="173"/>
    </location>
</feature>
<reference evidence="9" key="1">
    <citation type="submission" date="2025-08" db="UniProtKB">
        <authorList>
            <consortium name="RefSeq"/>
        </authorList>
    </citation>
    <scope>IDENTIFICATION</scope>
    <source>
        <tissue evidence="9">Whole Larva</tissue>
    </source>
</reference>
<evidence type="ECO:0000256" key="1">
    <source>
        <dbReference type="ARBA" id="ARBA00004138"/>
    </source>
</evidence>
<name>A0ABM1MEY3_NICVS</name>
<proteinExistence type="predicted"/>
<evidence type="ECO:0000256" key="3">
    <source>
        <dbReference type="ARBA" id="ARBA00022490"/>
    </source>
</evidence>
<sequence>MHPPTTLRGIFPERKVVHRKNFIKENMRRIKLIQEESNHNHHVESEPKILNKTPIPKVSQSKTNVCLKVADSKGLTVKKPGIQKLEIKPLKAWDNNVEDEKIVHRGIQTESMTDSIHTIYSTGVIKYASNSVTHSPHRHKKDNRKKKNDQGYGDTNHVVLNDERLSPEPKLDYVKQNVHSVRSKCQSKKDSQTDPTKAPPTYKKGVVPKYIKQKKEGSSNDDVGDVDCPAGHVLLPEDERKETLRVLRESYADKIQELNSMPVRSDTLRMQRRKMELEEELKKIDEGIKVFQRPKVFVKINV</sequence>
<dbReference type="Pfam" id="PF13864">
    <property type="entry name" value="Enkurin"/>
    <property type="match status" value="1"/>
</dbReference>
<accession>A0ABM1MEY3</accession>
<evidence type="ECO:0000256" key="5">
    <source>
        <dbReference type="ARBA" id="ARBA00023273"/>
    </source>
</evidence>
<dbReference type="InterPro" id="IPR027012">
    <property type="entry name" value="Enkurin_dom"/>
</dbReference>
<evidence type="ECO:0000313" key="9">
    <source>
        <dbReference type="RefSeq" id="XP_017773133.1"/>
    </source>
</evidence>
<feature type="compositionally biased region" description="Basic residues" evidence="6">
    <location>
        <begin position="135"/>
        <end position="147"/>
    </location>
</feature>
<keyword evidence="8" id="KW-1185">Reference proteome</keyword>
<evidence type="ECO:0000259" key="7">
    <source>
        <dbReference type="PROSITE" id="PS51665"/>
    </source>
</evidence>
<keyword evidence="5" id="KW-0966">Cell projection</keyword>
<feature type="domain" description="Enkurin" evidence="7">
    <location>
        <begin position="207"/>
        <end position="299"/>
    </location>
</feature>
<protein>
    <submittedName>
        <fullName evidence="9">Uncharacterized protein LOC108560192</fullName>
    </submittedName>
</protein>
<dbReference type="InterPro" id="IPR052102">
    <property type="entry name" value="Enkurin_domain-protein"/>
</dbReference>
<evidence type="ECO:0000256" key="2">
    <source>
        <dbReference type="ARBA" id="ARBA00004245"/>
    </source>
</evidence>
<dbReference type="PANTHER" id="PTHR21490:SF2">
    <property type="entry name" value="ENKURIN DOMAIN-CONTAINING PROTEIN 1"/>
    <property type="match status" value="1"/>
</dbReference>
<dbReference type="GeneID" id="108560192"/>
<dbReference type="PROSITE" id="PS51665">
    <property type="entry name" value="ENKURIN"/>
    <property type="match status" value="1"/>
</dbReference>
<organism evidence="8 9">
    <name type="scientific">Nicrophorus vespilloides</name>
    <name type="common">Boreal carrion beetle</name>
    <dbReference type="NCBI Taxonomy" id="110193"/>
    <lineage>
        <taxon>Eukaryota</taxon>
        <taxon>Metazoa</taxon>
        <taxon>Ecdysozoa</taxon>
        <taxon>Arthropoda</taxon>
        <taxon>Hexapoda</taxon>
        <taxon>Insecta</taxon>
        <taxon>Pterygota</taxon>
        <taxon>Neoptera</taxon>
        <taxon>Endopterygota</taxon>
        <taxon>Coleoptera</taxon>
        <taxon>Polyphaga</taxon>
        <taxon>Staphyliniformia</taxon>
        <taxon>Silphidae</taxon>
        <taxon>Nicrophorinae</taxon>
        <taxon>Nicrophorus</taxon>
    </lineage>
</organism>
<evidence type="ECO:0000256" key="4">
    <source>
        <dbReference type="ARBA" id="ARBA00023212"/>
    </source>
</evidence>
<evidence type="ECO:0000313" key="8">
    <source>
        <dbReference type="Proteomes" id="UP000695000"/>
    </source>
</evidence>